<evidence type="ECO:0000313" key="1">
    <source>
        <dbReference type="EMBL" id="KAI3815703.1"/>
    </source>
</evidence>
<sequence length="98" mass="10915">MSGGLIDDWFAIIGPSGKPPKPNAAIQLQIKFTSCDERNKGDAIDTDEVELHRKKKEKGTNVKWPPLVFRQDVVEPSPPLQPFISSSWQKSWSVAAVE</sequence>
<dbReference type="EMBL" id="CM042022">
    <property type="protein sequence ID" value="KAI3815703.1"/>
    <property type="molecule type" value="Genomic_DNA"/>
</dbReference>
<organism evidence="1 2">
    <name type="scientific">Smallanthus sonchifolius</name>
    <dbReference type="NCBI Taxonomy" id="185202"/>
    <lineage>
        <taxon>Eukaryota</taxon>
        <taxon>Viridiplantae</taxon>
        <taxon>Streptophyta</taxon>
        <taxon>Embryophyta</taxon>
        <taxon>Tracheophyta</taxon>
        <taxon>Spermatophyta</taxon>
        <taxon>Magnoliopsida</taxon>
        <taxon>eudicotyledons</taxon>
        <taxon>Gunneridae</taxon>
        <taxon>Pentapetalae</taxon>
        <taxon>asterids</taxon>
        <taxon>campanulids</taxon>
        <taxon>Asterales</taxon>
        <taxon>Asteraceae</taxon>
        <taxon>Asteroideae</taxon>
        <taxon>Heliantheae alliance</taxon>
        <taxon>Millerieae</taxon>
        <taxon>Smallanthus</taxon>
    </lineage>
</organism>
<comment type="caution">
    <text evidence="1">The sequence shown here is derived from an EMBL/GenBank/DDBJ whole genome shotgun (WGS) entry which is preliminary data.</text>
</comment>
<protein>
    <submittedName>
        <fullName evidence="1">Uncharacterized protein</fullName>
    </submittedName>
</protein>
<reference evidence="2" key="1">
    <citation type="journal article" date="2022" name="Mol. Ecol. Resour.">
        <title>The genomes of chicory, endive, great burdock and yacon provide insights into Asteraceae palaeo-polyploidization history and plant inulin production.</title>
        <authorList>
            <person name="Fan W."/>
            <person name="Wang S."/>
            <person name="Wang H."/>
            <person name="Wang A."/>
            <person name="Jiang F."/>
            <person name="Liu H."/>
            <person name="Zhao H."/>
            <person name="Xu D."/>
            <person name="Zhang Y."/>
        </authorList>
    </citation>
    <scope>NUCLEOTIDE SEQUENCE [LARGE SCALE GENOMIC DNA]</scope>
    <source>
        <strain evidence="2">cv. Yunnan</strain>
    </source>
</reference>
<name>A0ACB9J7P3_9ASTR</name>
<evidence type="ECO:0000313" key="2">
    <source>
        <dbReference type="Proteomes" id="UP001056120"/>
    </source>
</evidence>
<keyword evidence="2" id="KW-1185">Reference proteome</keyword>
<accession>A0ACB9J7P3</accession>
<proteinExistence type="predicted"/>
<dbReference type="Proteomes" id="UP001056120">
    <property type="component" value="Linkage Group LG05"/>
</dbReference>
<gene>
    <name evidence="1" type="ORF">L1987_15382</name>
</gene>
<reference evidence="1 2" key="2">
    <citation type="journal article" date="2022" name="Mol. Ecol. Resour.">
        <title>The genomes of chicory, endive, great burdock and yacon provide insights into Asteraceae paleo-polyploidization history and plant inulin production.</title>
        <authorList>
            <person name="Fan W."/>
            <person name="Wang S."/>
            <person name="Wang H."/>
            <person name="Wang A."/>
            <person name="Jiang F."/>
            <person name="Liu H."/>
            <person name="Zhao H."/>
            <person name="Xu D."/>
            <person name="Zhang Y."/>
        </authorList>
    </citation>
    <scope>NUCLEOTIDE SEQUENCE [LARGE SCALE GENOMIC DNA]</scope>
    <source>
        <strain evidence="2">cv. Yunnan</strain>
        <tissue evidence="1">Leaves</tissue>
    </source>
</reference>